<keyword evidence="2" id="KW-0808">Transferase</keyword>
<gene>
    <name evidence="2" type="ORF">MNBD_ALPHA06-819</name>
</gene>
<dbReference type="EC" id="2.5.1.101" evidence="2"/>
<sequence length="358" mass="39169">MNGTDRFTIGQKKVGTGQPVYFIADIASSHDGELSRAVDLIYLAAEAGADCAKFQHFLAKDIVSDVGFVALGQQGSHQAAWKQSVFEVFEKYQTPRNWTTELVAACKKAGVDYMTTPYDAEALALMDPFVGAYKIGSGDIACTDFLADVARRKKPVFLATGAATITDVKRSVSAILAHTNQICLMQCNTNYTGELNNFNYINLKVLQTYAKLFPEMILGLSDHTPGHATTLGAVALGAKAVEKHFTDDNTRDGPDHGFSMNPASWREMVERTRELERALGDGIKRVEGNEQQAAIVQRRALRLTTDLPAGHLLCAADIEALRPKPVGAIEPWQQSQMIGRTLPRAFKKGEALMDKDFP</sequence>
<dbReference type="InterPro" id="IPR051690">
    <property type="entry name" value="PseI-like"/>
</dbReference>
<dbReference type="SUPFAM" id="SSF51269">
    <property type="entry name" value="AFP III-like domain"/>
    <property type="match status" value="1"/>
</dbReference>
<evidence type="ECO:0000313" key="2">
    <source>
        <dbReference type="EMBL" id="VAW00180.1"/>
    </source>
</evidence>
<dbReference type="AlphaFoldDB" id="A0A3B0S7C0"/>
<dbReference type="Gene3D" id="3.90.1210.10">
    <property type="entry name" value="Antifreeze-like/N-acetylneuraminic acid synthase C-terminal domain"/>
    <property type="match status" value="1"/>
</dbReference>
<dbReference type="InterPro" id="IPR013132">
    <property type="entry name" value="PseI/NeuA/B-like_N"/>
</dbReference>
<dbReference type="InterPro" id="IPR013785">
    <property type="entry name" value="Aldolase_TIM"/>
</dbReference>
<dbReference type="SUPFAM" id="SSF51569">
    <property type="entry name" value="Aldolase"/>
    <property type="match status" value="1"/>
</dbReference>
<dbReference type="InterPro" id="IPR057736">
    <property type="entry name" value="SAF_PseI/NeuA/NeuB"/>
</dbReference>
<name>A0A3B0S7C0_9ZZZZ</name>
<accession>A0A3B0S7C0</accession>
<dbReference type="Gene3D" id="3.20.20.70">
    <property type="entry name" value="Aldolase class I"/>
    <property type="match status" value="1"/>
</dbReference>
<dbReference type="EMBL" id="UOEE01000290">
    <property type="protein sequence ID" value="VAW00180.1"/>
    <property type="molecule type" value="Genomic_DNA"/>
</dbReference>
<dbReference type="InterPro" id="IPR013974">
    <property type="entry name" value="SAF"/>
</dbReference>
<dbReference type="GO" id="GO:0016051">
    <property type="term" value="P:carbohydrate biosynthetic process"/>
    <property type="evidence" value="ECO:0007669"/>
    <property type="project" value="InterPro"/>
</dbReference>
<dbReference type="PANTHER" id="PTHR42966">
    <property type="entry name" value="N-ACETYLNEURAMINATE SYNTHASE"/>
    <property type="match status" value="1"/>
</dbReference>
<dbReference type="InterPro" id="IPR006190">
    <property type="entry name" value="SAF_AFP_Neu5Ac"/>
</dbReference>
<dbReference type="PANTHER" id="PTHR42966:SF2">
    <property type="entry name" value="PSEUDAMINIC ACID SYNTHASE"/>
    <property type="match status" value="1"/>
</dbReference>
<evidence type="ECO:0000259" key="1">
    <source>
        <dbReference type="PROSITE" id="PS50844"/>
    </source>
</evidence>
<dbReference type="Pfam" id="PF08666">
    <property type="entry name" value="SAF"/>
    <property type="match status" value="1"/>
</dbReference>
<dbReference type="CDD" id="cd11615">
    <property type="entry name" value="SAF_NeuB_like"/>
    <property type="match status" value="1"/>
</dbReference>
<dbReference type="PROSITE" id="PS50844">
    <property type="entry name" value="AFP_LIKE"/>
    <property type="match status" value="1"/>
</dbReference>
<reference evidence="2" key="1">
    <citation type="submission" date="2018-06" db="EMBL/GenBank/DDBJ databases">
        <authorList>
            <person name="Zhirakovskaya E."/>
        </authorList>
    </citation>
    <scope>NUCLEOTIDE SEQUENCE</scope>
</reference>
<dbReference type="GO" id="GO:0047444">
    <property type="term" value="F:N-acylneuraminate-9-phosphate synthase activity"/>
    <property type="evidence" value="ECO:0007669"/>
    <property type="project" value="TreeGrafter"/>
</dbReference>
<dbReference type="Pfam" id="PF03102">
    <property type="entry name" value="NeuB"/>
    <property type="match status" value="1"/>
</dbReference>
<dbReference type="InterPro" id="IPR036732">
    <property type="entry name" value="AFP_Neu5c_C_sf"/>
</dbReference>
<dbReference type="SMART" id="SM00858">
    <property type="entry name" value="SAF"/>
    <property type="match status" value="1"/>
</dbReference>
<organism evidence="2">
    <name type="scientific">hydrothermal vent metagenome</name>
    <dbReference type="NCBI Taxonomy" id="652676"/>
    <lineage>
        <taxon>unclassified sequences</taxon>
        <taxon>metagenomes</taxon>
        <taxon>ecological metagenomes</taxon>
    </lineage>
</organism>
<proteinExistence type="predicted"/>
<protein>
    <submittedName>
        <fullName evidence="2">N,N'-diacetyllegionaminic acid synthase</fullName>
        <ecNumber evidence="2">2.5.1.101</ecNumber>
    </submittedName>
</protein>
<feature type="domain" description="AFP-like" evidence="1">
    <location>
        <begin position="300"/>
        <end position="358"/>
    </location>
</feature>